<dbReference type="EMBL" id="JAIZAY010000001">
    <property type="protein sequence ID" value="KAJ8048657.1"/>
    <property type="molecule type" value="Genomic_DNA"/>
</dbReference>
<dbReference type="OrthoDB" id="6162523at2759"/>
<name>A0A9Q1HG68_HOLLE</name>
<dbReference type="Proteomes" id="UP001152320">
    <property type="component" value="Chromosome 1"/>
</dbReference>
<proteinExistence type="predicted"/>
<protein>
    <submittedName>
        <fullName evidence="3">Relaxin receptor 2</fullName>
    </submittedName>
</protein>
<dbReference type="PANTHER" id="PTHR24372:SF77">
    <property type="entry name" value="G-PROTEIN COUPLED RECEPTORS FAMILY 1 PROFILE DOMAIN-CONTAINING PROTEIN"/>
    <property type="match status" value="1"/>
</dbReference>
<keyword evidence="1" id="KW-0472">Membrane</keyword>
<reference evidence="3" key="1">
    <citation type="submission" date="2021-10" db="EMBL/GenBank/DDBJ databases">
        <title>Tropical sea cucumber genome reveals ecological adaptation and Cuvierian tubules defense mechanism.</title>
        <authorList>
            <person name="Chen T."/>
        </authorList>
    </citation>
    <scope>NUCLEOTIDE SEQUENCE</scope>
    <source>
        <strain evidence="3">Nanhai2018</strain>
        <tissue evidence="3">Muscle</tissue>
    </source>
</reference>
<dbReference type="AlphaFoldDB" id="A0A9Q1HG68"/>
<feature type="transmembrane region" description="Helical" evidence="1">
    <location>
        <begin position="28"/>
        <end position="49"/>
    </location>
</feature>
<sequence length="85" mass="9827">MLCWLRIITLSVLSQSSRSIPTMIDPWLVVFFIPINSALNPFIYSYGILKRRKKNEPCAIWEGPAERGCIFLDHNLTTLSDWIKS</sequence>
<keyword evidence="1" id="KW-0812">Transmembrane</keyword>
<organism evidence="3 4">
    <name type="scientific">Holothuria leucospilota</name>
    <name type="common">Black long sea cucumber</name>
    <name type="synonym">Mertensiothuria leucospilota</name>
    <dbReference type="NCBI Taxonomy" id="206669"/>
    <lineage>
        <taxon>Eukaryota</taxon>
        <taxon>Metazoa</taxon>
        <taxon>Echinodermata</taxon>
        <taxon>Eleutherozoa</taxon>
        <taxon>Echinozoa</taxon>
        <taxon>Holothuroidea</taxon>
        <taxon>Aspidochirotacea</taxon>
        <taxon>Aspidochirotida</taxon>
        <taxon>Holothuriidae</taxon>
        <taxon>Holothuria</taxon>
    </lineage>
</organism>
<evidence type="ECO:0000313" key="3">
    <source>
        <dbReference type="EMBL" id="KAJ8048657.1"/>
    </source>
</evidence>
<dbReference type="GO" id="GO:0005886">
    <property type="term" value="C:plasma membrane"/>
    <property type="evidence" value="ECO:0007669"/>
    <property type="project" value="TreeGrafter"/>
</dbReference>
<evidence type="ECO:0000256" key="1">
    <source>
        <dbReference type="SAM" id="Phobius"/>
    </source>
</evidence>
<accession>A0A9Q1HG68</accession>
<dbReference type="GO" id="GO:0008528">
    <property type="term" value="F:G protein-coupled peptide receptor activity"/>
    <property type="evidence" value="ECO:0007669"/>
    <property type="project" value="TreeGrafter"/>
</dbReference>
<dbReference type="GO" id="GO:0007189">
    <property type="term" value="P:adenylate cyclase-activating G protein-coupled receptor signaling pathway"/>
    <property type="evidence" value="ECO:0007669"/>
    <property type="project" value="TreeGrafter"/>
</dbReference>
<evidence type="ECO:0000313" key="4">
    <source>
        <dbReference type="Proteomes" id="UP001152320"/>
    </source>
</evidence>
<keyword evidence="3" id="KW-0675">Receptor</keyword>
<keyword evidence="4" id="KW-1185">Reference proteome</keyword>
<evidence type="ECO:0000256" key="2">
    <source>
        <dbReference type="SAM" id="SignalP"/>
    </source>
</evidence>
<keyword evidence="1" id="KW-1133">Transmembrane helix</keyword>
<dbReference type="PANTHER" id="PTHR24372">
    <property type="entry name" value="GLYCOPROTEIN HORMONE RECEPTOR"/>
    <property type="match status" value="1"/>
</dbReference>
<keyword evidence="2" id="KW-0732">Signal</keyword>
<feature type="signal peptide" evidence="2">
    <location>
        <begin position="1"/>
        <end position="19"/>
    </location>
</feature>
<dbReference type="GO" id="GO:0009755">
    <property type="term" value="P:hormone-mediated signaling pathway"/>
    <property type="evidence" value="ECO:0007669"/>
    <property type="project" value="TreeGrafter"/>
</dbReference>
<gene>
    <name evidence="3" type="ORF">HOLleu_01058</name>
</gene>
<comment type="caution">
    <text evidence="3">The sequence shown here is derived from an EMBL/GenBank/DDBJ whole genome shotgun (WGS) entry which is preliminary data.</text>
</comment>
<feature type="chain" id="PRO_5040312481" evidence="2">
    <location>
        <begin position="20"/>
        <end position="85"/>
    </location>
</feature>